<organism evidence="1 2">
    <name type="scientific">Terrimonas ginsenosidimutans</name>
    <dbReference type="NCBI Taxonomy" id="2908004"/>
    <lineage>
        <taxon>Bacteria</taxon>
        <taxon>Pseudomonadati</taxon>
        <taxon>Bacteroidota</taxon>
        <taxon>Chitinophagia</taxon>
        <taxon>Chitinophagales</taxon>
        <taxon>Chitinophagaceae</taxon>
        <taxon>Terrimonas</taxon>
    </lineage>
</organism>
<evidence type="ECO:0000313" key="1">
    <source>
        <dbReference type="EMBL" id="MCG2616288.1"/>
    </source>
</evidence>
<dbReference type="RefSeq" id="WP_237874823.1">
    <property type="nucleotide sequence ID" value="NZ_JAKLTR010000012.1"/>
</dbReference>
<name>A0ABS9KVH7_9BACT</name>
<dbReference type="Proteomes" id="UP001165367">
    <property type="component" value="Unassembled WGS sequence"/>
</dbReference>
<dbReference type="InterPro" id="IPR041289">
    <property type="entry name" value="Bact_RF_family3"/>
</dbReference>
<reference evidence="1" key="1">
    <citation type="submission" date="2022-01" db="EMBL/GenBank/DDBJ databases">
        <authorList>
            <person name="Jo J.-H."/>
            <person name="Im W.-T."/>
        </authorList>
    </citation>
    <scope>NUCLEOTIDE SEQUENCE</scope>
    <source>
        <strain evidence="1">NA20</strain>
    </source>
</reference>
<proteinExistence type="predicted"/>
<evidence type="ECO:0008006" key="3">
    <source>
        <dbReference type="Google" id="ProtNLM"/>
    </source>
</evidence>
<dbReference type="Pfam" id="PF18845">
    <property type="entry name" value="baeRF_family3"/>
    <property type="match status" value="1"/>
</dbReference>
<protein>
    <recommendedName>
        <fullName evidence="3">eRF1 domain-containing protein</fullName>
    </recommendedName>
</protein>
<evidence type="ECO:0000313" key="2">
    <source>
        <dbReference type="Proteomes" id="UP001165367"/>
    </source>
</evidence>
<sequence length="362" mass="40923">MQTIKNHPLDKKSLTASAPAVSILMPFEPHMTSKETVAARMRKAIGLIGNELRIRYHYRTSDLILAKLKKVITELDYNKLKKSVAIYVSSLVERVIYMDIPLNEKISIGEYFDIREIIRAKKDSREILILKLDGHHTTILRYDGRSVCTMNKNTAVDIASFEKGLPEKVGNFWDANDIRGVHLDNFLRSADKSLRQLLKDYPLPVFLMGSPRLAEHFMALTSCSKNIVKIVHGDHPDISPKEVLEILAPHLMEWQSIRMRDLLNQIEDAADFNKLGVGIREVWKQAGHHNARLLIVEEHFVPAIILPNSRIDERFAEGTVARNAVDETIEMVLAAGGDVEIVPDGKLAGYHHIALIGRHAIK</sequence>
<accession>A0ABS9KVH7</accession>
<dbReference type="EMBL" id="JAKLTR010000012">
    <property type="protein sequence ID" value="MCG2616288.1"/>
    <property type="molecule type" value="Genomic_DNA"/>
</dbReference>
<gene>
    <name evidence="1" type="ORF">LZZ85_18460</name>
</gene>
<comment type="caution">
    <text evidence="1">The sequence shown here is derived from an EMBL/GenBank/DDBJ whole genome shotgun (WGS) entry which is preliminary data.</text>
</comment>
<keyword evidence="2" id="KW-1185">Reference proteome</keyword>